<feature type="transmembrane region" description="Helical" evidence="1">
    <location>
        <begin position="6"/>
        <end position="28"/>
    </location>
</feature>
<dbReference type="InterPro" id="IPR052413">
    <property type="entry name" value="SUR7_domain"/>
</dbReference>
<protein>
    <recommendedName>
        <fullName evidence="4">SUR7 family protein pun1</fullName>
    </recommendedName>
</protein>
<dbReference type="OrthoDB" id="4480814at2759"/>
<reference evidence="2 3" key="1">
    <citation type="submission" date="2015-06" db="EMBL/GenBank/DDBJ databases">
        <title>Talaromyces atroroseus IBT 11181 draft genome.</title>
        <authorList>
            <person name="Rasmussen K.B."/>
            <person name="Rasmussen S."/>
            <person name="Petersen B."/>
            <person name="Sicheritz-Ponten T."/>
            <person name="Mortensen U.H."/>
            <person name="Thrane U."/>
        </authorList>
    </citation>
    <scope>NUCLEOTIDE SEQUENCE [LARGE SCALE GENOMIC DNA]</scope>
    <source>
        <strain evidence="2 3">IBT 11181</strain>
    </source>
</reference>
<dbReference type="AlphaFoldDB" id="A0A225AF16"/>
<comment type="caution">
    <text evidence="2">The sequence shown here is derived from an EMBL/GenBank/DDBJ whole genome shotgun (WGS) entry which is preliminary data.</text>
</comment>
<feature type="transmembrane region" description="Helical" evidence="1">
    <location>
        <begin position="195"/>
        <end position="223"/>
    </location>
</feature>
<evidence type="ECO:0000256" key="1">
    <source>
        <dbReference type="SAM" id="Phobius"/>
    </source>
</evidence>
<dbReference type="GO" id="GO:0005886">
    <property type="term" value="C:plasma membrane"/>
    <property type="evidence" value="ECO:0007669"/>
    <property type="project" value="InterPro"/>
</dbReference>
<dbReference type="GeneID" id="31007954"/>
<feature type="transmembrane region" description="Helical" evidence="1">
    <location>
        <begin position="244"/>
        <end position="264"/>
    </location>
</feature>
<accession>A0A225AF16</accession>
<evidence type="ECO:0008006" key="4">
    <source>
        <dbReference type="Google" id="ProtNLM"/>
    </source>
</evidence>
<dbReference type="Gene3D" id="1.20.140.150">
    <property type="match status" value="1"/>
</dbReference>
<sequence>MSLGRIVCIAFPYAVTVGALVSLIFVGIGSTNSKSSTDNDLYFFRADLSNLTISGTSLLSAAESALSDLTSRSDADSALESALTDAVGKSNIRDFYDIGLWGYCSGNKTSDGKYVVDYCTKPKAEYAFDPVEVWGLNSSSADSAIDDILPTSLKDALSTYKAVSKWMFIAYIIAFAATALELIVGIFAICSRMGSFITSLISGVAFLFTAAASITATALFAVYTGVFNSDLKQYDIHGSMGKNIFVATWFATAFAFAGIFFWLMSSCCCAARSPYHGNHRRNRVMAEKAPYTYERVSTPYGNSPYIGGSAPAPAPVDPYTQHHNVPMQPYRSDAYEPFRHV</sequence>
<keyword evidence="1" id="KW-0472">Membrane</keyword>
<keyword evidence="1" id="KW-0812">Transmembrane</keyword>
<evidence type="ECO:0000313" key="2">
    <source>
        <dbReference type="EMBL" id="OKL56634.1"/>
    </source>
</evidence>
<dbReference type="Pfam" id="PF06687">
    <property type="entry name" value="SUR7"/>
    <property type="match status" value="1"/>
</dbReference>
<keyword evidence="1" id="KW-1133">Transmembrane helix</keyword>
<dbReference type="Proteomes" id="UP000214365">
    <property type="component" value="Unassembled WGS sequence"/>
</dbReference>
<dbReference type="EMBL" id="LFMY01000014">
    <property type="protein sequence ID" value="OKL56634.1"/>
    <property type="molecule type" value="Genomic_DNA"/>
</dbReference>
<dbReference type="PANTHER" id="PTHR28019">
    <property type="entry name" value="CELL MEMBRANE PROTEIN YLR413W-RELATED"/>
    <property type="match status" value="1"/>
</dbReference>
<dbReference type="PANTHER" id="PTHR28019:SF3">
    <property type="entry name" value="INTEGRAL MEMBRANE PROTEIN (AFU_ORTHOLOGUE AFUA_6G07470)"/>
    <property type="match status" value="1"/>
</dbReference>
<feature type="transmembrane region" description="Helical" evidence="1">
    <location>
        <begin position="168"/>
        <end position="189"/>
    </location>
</feature>
<proteinExistence type="predicted"/>
<keyword evidence="3" id="KW-1185">Reference proteome</keyword>
<gene>
    <name evidence="2" type="ORF">UA08_08198</name>
</gene>
<dbReference type="RefSeq" id="XP_020116755.1">
    <property type="nucleotide sequence ID" value="XM_020263095.1"/>
</dbReference>
<dbReference type="GO" id="GO:0051285">
    <property type="term" value="C:cell cortex of cell tip"/>
    <property type="evidence" value="ECO:0007669"/>
    <property type="project" value="TreeGrafter"/>
</dbReference>
<organism evidence="2 3">
    <name type="scientific">Talaromyces atroroseus</name>
    <dbReference type="NCBI Taxonomy" id="1441469"/>
    <lineage>
        <taxon>Eukaryota</taxon>
        <taxon>Fungi</taxon>
        <taxon>Dikarya</taxon>
        <taxon>Ascomycota</taxon>
        <taxon>Pezizomycotina</taxon>
        <taxon>Eurotiomycetes</taxon>
        <taxon>Eurotiomycetidae</taxon>
        <taxon>Eurotiales</taxon>
        <taxon>Trichocomaceae</taxon>
        <taxon>Talaromyces</taxon>
        <taxon>Talaromyces sect. Trachyspermi</taxon>
    </lineage>
</organism>
<name>A0A225AF16_TALAT</name>
<dbReference type="InterPro" id="IPR009571">
    <property type="entry name" value="SUR7/Rim9-like_fungi"/>
</dbReference>
<evidence type="ECO:0000313" key="3">
    <source>
        <dbReference type="Proteomes" id="UP000214365"/>
    </source>
</evidence>
<dbReference type="GO" id="GO:0031505">
    <property type="term" value="P:fungal-type cell wall organization"/>
    <property type="evidence" value="ECO:0007669"/>
    <property type="project" value="TreeGrafter"/>
</dbReference>